<dbReference type="SUPFAM" id="SSF54928">
    <property type="entry name" value="RNA-binding domain, RBD"/>
    <property type="match status" value="1"/>
</dbReference>
<dbReference type="GO" id="GO:0003723">
    <property type="term" value="F:RNA binding"/>
    <property type="evidence" value="ECO:0007669"/>
    <property type="project" value="UniProtKB-UniRule"/>
</dbReference>
<evidence type="ECO:0000313" key="7">
    <source>
        <dbReference type="Proteomes" id="UP001438707"/>
    </source>
</evidence>
<evidence type="ECO:0000256" key="3">
    <source>
        <dbReference type="SAM" id="Coils"/>
    </source>
</evidence>
<evidence type="ECO:0000256" key="2">
    <source>
        <dbReference type="PROSITE-ProRule" id="PRU00176"/>
    </source>
</evidence>
<dbReference type="SMART" id="SM00360">
    <property type="entry name" value="RRM"/>
    <property type="match status" value="1"/>
</dbReference>
<dbReference type="AlphaFoldDB" id="A0AAW1QIH9"/>
<sequence>MEGEEQTNTVFVGSIAPDTDDRALRDFFNQFGRVLETKVVYDIETGRSRGFGFVKFDDPRDAEDAINDADGKVLDGRNIKCNIAKYPRGGGTGFRGGGRGSGRGDFRGRGRGPPPGGRFGPRRSRSPGRYSPGRYSPGRYSAGGRSDYSYSSRSMSRTPSPGGGGGGRSRSPPRKRGRGSARSPGGRRHRRRAASYSSGSGSYTGSGSSSSGSFSTTGSEGSRSPPPARRRTGSKGGPAQAPPAALPPAATLQEPAPAAPLAPPIPVAQAVAPAPSLAPAPSDVLKLELLEGKRREEQMQTRIVALEGEVQKSRAQFQELEGSVTALASHLQTSEESRKQYRKWLSAFTECAKALSDSRDSLRKAEEQVKERSEDMDKFVAGVKVFLSKEKSSRRAKRDKERTSRRVADEAVVDGGSSIAAVVGSAATETAAAPAVEMASLDANGMKHEPADAKGGGWAERMDVDAPDALQDAEAIANKFKPGIKFKLAT</sequence>
<feature type="compositionally biased region" description="Low complexity" evidence="4">
    <location>
        <begin position="194"/>
        <end position="223"/>
    </location>
</feature>
<accession>A0AAW1QIH9</accession>
<comment type="caution">
    <text evidence="6">The sequence shown here is derived from an EMBL/GenBank/DDBJ whole genome shotgun (WGS) entry which is preliminary data.</text>
</comment>
<dbReference type="InterPro" id="IPR012677">
    <property type="entry name" value="Nucleotide-bd_a/b_plait_sf"/>
</dbReference>
<keyword evidence="3" id="KW-0175">Coiled coil</keyword>
<proteinExistence type="predicted"/>
<evidence type="ECO:0000256" key="4">
    <source>
        <dbReference type="SAM" id="MobiDB-lite"/>
    </source>
</evidence>
<dbReference type="InterPro" id="IPR000504">
    <property type="entry name" value="RRM_dom"/>
</dbReference>
<feature type="compositionally biased region" description="Basic residues" evidence="4">
    <location>
        <begin position="171"/>
        <end position="193"/>
    </location>
</feature>
<dbReference type="Gene3D" id="3.30.70.330">
    <property type="match status" value="1"/>
</dbReference>
<keyword evidence="1 2" id="KW-0694">RNA-binding</keyword>
<dbReference type="PROSITE" id="PS50102">
    <property type="entry name" value="RRM"/>
    <property type="match status" value="1"/>
</dbReference>
<name>A0AAW1QIH9_9CHLO</name>
<protein>
    <recommendedName>
        <fullName evidence="5">RRM domain-containing protein</fullName>
    </recommendedName>
</protein>
<gene>
    <name evidence="6" type="ORF">WJX74_007458</name>
</gene>
<reference evidence="6 7" key="1">
    <citation type="journal article" date="2024" name="Nat. Commun.">
        <title>Phylogenomics reveals the evolutionary origins of lichenization in chlorophyte algae.</title>
        <authorList>
            <person name="Puginier C."/>
            <person name="Libourel C."/>
            <person name="Otte J."/>
            <person name="Skaloud P."/>
            <person name="Haon M."/>
            <person name="Grisel S."/>
            <person name="Petersen M."/>
            <person name="Berrin J.G."/>
            <person name="Delaux P.M."/>
            <person name="Dal Grande F."/>
            <person name="Keller J."/>
        </authorList>
    </citation>
    <scope>NUCLEOTIDE SEQUENCE [LARGE SCALE GENOMIC DNA]</scope>
    <source>
        <strain evidence="6 7">SAG 2145</strain>
    </source>
</reference>
<feature type="compositionally biased region" description="Low complexity" evidence="4">
    <location>
        <begin position="127"/>
        <end position="160"/>
    </location>
</feature>
<feature type="domain" description="RRM" evidence="5">
    <location>
        <begin position="8"/>
        <end position="86"/>
    </location>
</feature>
<organism evidence="6 7">
    <name type="scientific">Apatococcus lobatus</name>
    <dbReference type="NCBI Taxonomy" id="904363"/>
    <lineage>
        <taxon>Eukaryota</taxon>
        <taxon>Viridiplantae</taxon>
        <taxon>Chlorophyta</taxon>
        <taxon>core chlorophytes</taxon>
        <taxon>Trebouxiophyceae</taxon>
        <taxon>Chlorellales</taxon>
        <taxon>Chlorellaceae</taxon>
        <taxon>Apatococcus</taxon>
    </lineage>
</organism>
<keyword evidence="7" id="KW-1185">Reference proteome</keyword>
<evidence type="ECO:0000256" key="1">
    <source>
        <dbReference type="ARBA" id="ARBA00022884"/>
    </source>
</evidence>
<feature type="compositionally biased region" description="Gly residues" evidence="4">
    <location>
        <begin position="88"/>
        <end position="101"/>
    </location>
</feature>
<evidence type="ECO:0000313" key="6">
    <source>
        <dbReference type="EMBL" id="KAK9821275.1"/>
    </source>
</evidence>
<dbReference type="Proteomes" id="UP001438707">
    <property type="component" value="Unassembled WGS sequence"/>
</dbReference>
<dbReference type="EMBL" id="JALJOS010000039">
    <property type="protein sequence ID" value="KAK9821275.1"/>
    <property type="molecule type" value="Genomic_DNA"/>
</dbReference>
<feature type="compositionally biased region" description="Low complexity" evidence="4">
    <location>
        <begin position="247"/>
        <end position="256"/>
    </location>
</feature>
<feature type="coiled-coil region" evidence="3">
    <location>
        <begin position="296"/>
        <end position="323"/>
    </location>
</feature>
<feature type="region of interest" description="Disordered" evidence="4">
    <location>
        <begin position="84"/>
        <end position="263"/>
    </location>
</feature>
<dbReference type="Pfam" id="PF00076">
    <property type="entry name" value="RRM_1"/>
    <property type="match status" value="1"/>
</dbReference>
<evidence type="ECO:0000259" key="5">
    <source>
        <dbReference type="PROSITE" id="PS50102"/>
    </source>
</evidence>
<dbReference type="PANTHER" id="PTHR11176">
    <property type="entry name" value="BOULE-RELATED"/>
    <property type="match status" value="1"/>
</dbReference>
<dbReference type="InterPro" id="IPR035979">
    <property type="entry name" value="RBD_domain_sf"/>
</dbReference>